<dbReference type="GO" id="GO:0016746">
    <property type="term" value="F:acyltransferase activity"/>
    <property type="evidence" value="ECO:0007669"/>
    <property type="project" value="UniProtKB-KW"/>
</dbReference>
<keyword evidence="1" id="KW-0012">Acyltransferase</keyword>
<organism evidence="1">
    <name type="scientific">Rhizophora mucronata</name>
    <name type="common">Asiatic mangrove</name>
    <dbReference type="NCBI Taxonomy" id="61149"/>
    <lineage>
        <taxon>Eukaryota</taxon>
        <taxon>Viridiplantae</taxon>
        <taxon>Streptophyta</taxon>
        <taxon>Embryophyta</taxon>
        <taxon>Tracheophyta</taxon>
        <taxon>Spermatophyta</taxon>
        <taxon>Magnoliopsida</taxon>
        <taxon>eudicotyledons</taxon>
        <taxon>Gunneridae</taxon>
        <taxon>Pentapetalae</taxon>
        <taxon>rosids</taxon>
        <taxon>fabids</taxon>
        <taxon>Malpighiales</taxon>
        <taxon>Rhizophoraceae</taxon>
        <taxon>Rhizophora</taxon>
    </lineage>
</organism>
<protein>
    <submittedName>
        <fullName evidence="1">S-acyltransferase</fullName>
    </submittedName>
</protein>
<dbReference type="EMBL" id="GGEC01019375">
    <property type="protein sequence ID" value="MBW99858.1"/>
    <property type="molecule type" value="Transcribed_RNA"/>
</dbReference>
<proteinExistence type="predicted"/>
<keyword evidence="1" id="KW-0808">Transferase</keyword>
<sequence>MAPLCTEVALIVSLLLLS</sequence>
<accession>A0A2P2K2B6</accession>
<evidence type="ECO:0000313" key="1">
    <source>
        <dbReference type="EMBL" id="MBW99859.1"/>
    </source>
</evidence>
<dbReference type="EMBL" id="GGEC01019376">
    <property type="protein sequence ID" value="MBW99859.1"/>
    <property type="molecule type" value="Transcribed_RNA"/>
</dbReference>
<dbReference type="AlphaFoldDB" id="A0A2P2K2B6"/>
<reference evidence="1" key="1">
    <citation type="submission" date="2018-02" db="EMBL/GenBank/DDBJ databases">
        <title>Rhizophora mucronata_Transcriptome.</title>
        <authorList>
            <person name="Meera S.P."/>
            <person name="Sreeshan A."/>
            <person name="Augustine A."/>
        </authorList>
    </citation>
    <scope>NUCLEOTIDE SEQUENCE</scope>
    <source>
        <tissue evidence="1">Leaf</tissue>
    </source>
</reference>
<name>A0A2P2K2B6_RHIMU</name>